<keyword evidence="4" id="KW-0812">Transmembrane</keyword>
<dbReference type="Proteomes" id="UP000256999">
    <property type="component" value="Unassembled WGS sequence"/>
</dbReference>
<gene>
    <name evidence="6" type="ORF">DXX92_06770</name>
</gene>
<dbReference type="Gene3D" id="1.10.287.950">
    <property type="entry name" value="Methyl-accepting chemotaxis protein"/>
    <property type="match status" value="1"/>
</dbReference>
<protein>
    <recommendedName>
        <fullName evidence="5">Methyl-accepting transducer domain-containing protein</fullName>
    </recommendedName>
</protein>
<evidence type="ECO:0000256" key="2">
    <source>
        <dbReference type="ARBA" id="ARBA00023224"/>
    </source>
</evidence>
<dbReference type="EMBL" id="QUOV01000001">
    <property type="protein sequence ID" value="REL35083.1"/>
    <property type="molecule type" value="Genomic_DNA"/>
</dbReference>
<evidence type="ECO:0000313" key="6">
    <source>
        <dbReference type="EMBL" id="REL35083.1"/>
    </source>
</evidence>
<sequence length="370" mass="40353">MDNITSSEQQPAIPFSAIAIRACKFSIIIGSILTMINQWNGIFGDANIAVIPMLLTYLVPFCVSSYSSYLSEVSCRKRETDMRNMLVNKQAHNQSLQQTGNSMHSLTQALVTNATNVNAASKKRVPFIESLVGIMADSVNQSRNSCTELTDSRTHVAELKQMFTAITEHIEQLVNEIKVNADSTISLKAETAEFLKDFNQVVEMADTISSLSEKTNLLALNASIEAARAGELGRGFAVVAEEVKTLANASKDSASDIDQVCQALRVKQQEIEQKFETLANSLSQSMNLSTSGQSNLSGQMEHALSAIEIINTHLTDIISQNEHACDRFSEVAEQIDMMKADAEKAVQGSANNIQIGQQVLELIDDVRAAS</sequence>
<organism evidence="6 7">
    <name type="scientific">Thalassotalea euphylliae</name>
    <dbReference type="NCBI Taxonomy" id="1655234"/>
    <lineage>
        <taxon>Bacteria</taxon>
        <taxon>Pseudomonadati</taxon>
        <taxon>Pseudomonadota</taxon>
        <taxon>Gammaproteobacteria</taxon>
        <taxon>Alteromonadales</taxon>
        <taxon>Colwelliaceae</taxon>
        <taxon>Thalassotalea</taxon>
    </lineage>
</organism>
<dbReference type="PANTHER" id="PTHR32089:SF112">
    <property type="entry name" value="LYSOZYME-LIKE PROTEIN-RELATED"/>
    <property type="match status" value="1"/>
</dbReference>
<keyword evidence="2 3" id="KW-0807">Transducer</keyword>
<evidence type="ECO:0000256" key="4">
    <source>
        <dbReference type="SAM" id="Phobius"/>
    </source>
</evidence>
<evidence type="ECO:0000313" key="7">
    <source>
        <dbReference type="Proteomes" id="UP000256999"/>
    </source>
</evidence>
<dbReference type="InterPro" id="IPR004089">
    <property type="entry name" value="MCPsignal_dom"/>
</dbReference>
<comment type="subcellular location">
    <subcellularLocation>
        <location evidence="1">Membrane</location>
    </subcellularLocation>
</comment>
<feature type="domain" description="Methyl-accepting transducer" evidence="5">
    <location>
        <begin position="136"/>
        <end position="336"/>
    </location>
</feature>
<comment type="caution">
    <text evidence="6">The sequence shown here is derived from an EMBL/GenBank/DDBJ whole genome shotgun (WGS) entry which is preliminary data.</text>
</comment>
<dbReference type="GO" id="GO:0006935">
    <property type="term" value="P:chemotaxis"/>
    <property type="evidence" value="ECO:0007669"/>
    <property type="project" value="UniProtKB-ARBA"/>
</dbReference>
<keyword evidence="4" id="KW-1133">Transmembrane helix</keyword>
<dbReference type="GO" id="GO:0016020">
    <property type="term" value="C:membrane"/>
    <property type="evidence" value="ECO:0007669"/>
    <property type="project" value="UniProtKB-SubCell"/>
</dbReference>
<dbReference type="Pfam" id="PF00015">
    <property type="entry name" value="MCPsignal"/>
    <property type="match status" value="1"/>
</dbReference>
<evidence type="ECO:0000256" key="3">
    <source>
        <dbReference type="PROSITE-ProRule" id="PRU00284"/>
    </source>
</evidence>
<evidence type="ECO:0000256" key="1">
    <source>
        <dbReference type="ARBA" id="ARBA00004370"/>
    </source>
</evidence>
<feature type="transmembrane region" description="Helical" evidence="4">
    <location>
        <begin position="12"/>
        <end position="36"/>
    </location>
</feature>
<dbReference type="SMART" id="SM00283">
    <property type="entry name" value="MA"/>
    <property type="match status" value="1"/>
</dbReference>
<keyword evidence="4" id="KW-0472">Membrane</keyword>
<dbReference type="GO" id="GO:0007165">
    <property type="term" value="P:signal transduction"/>
    <property type="evidence" value="ECO:0007669"/>
    <property type="project" value="UniProtKB-KW"/>
</dbReference>
<accession>A0A3E0UES4</accession>
<dbReference type="RefSeq" id="WP_115999757.1">
    <property type="nucleotide sequence ID" value="NZ_QUOV01000001.1"/>
</dbReference>
<feature type="transmembrane region" description="Helical" evidence="4">
    <location>
        <begin position="48"/>
        <end position="69"/>
    </location>
</feature>
<dbReference type="AlphaFoldDB" id="A0A3E0UES4"/>
<dbReference type="SUPFAM" id="SSF58104">
    <property type="entry name" value="Methyl-accepting chemotaxis protein (MCP) signaling domain"/>
    <property type="match status" value="1"/>
</dbReference>
<dbReference type="PROSITE" id="PS50111">
    <property type="entry name" value="CHEMOTAXIS_TRANSDUC_2"/>
    <property type="match status" value="1"/>
</dbReference>
<reference evidence="6 7" key="1">
    <citation type="submission" date="2018-08" db="EMBL/GenBank/DDBJ databases">
        <title>Thalassotalea euphylliae genome.</title>
        <authorList>
            <person name="Summers S."/>
            <person name="Rice S.A."/>
            <person name="Freckelton M.L."/>
            <person name="Nedved B.T."/>
            <person name="Hadfield M.G."/>
        </authorList>
    </citation>
    <scope>NUCLEOTIDE SEQUENCE [LARGE SCALE GENOMIC DNA]</scope>
    <source>
        <strain evidence="6 7">H2</strain>
    </source>
</reference>
<proteinExistence type="predicted"/>
<dbReference type="PANTHER" id="PTHR32089">
    <property type="entry name" value="METHYL-ACCEPTING CHEMOTAXIS PROTEIN MCPB"/>
    <property type="match status" value="1"/>
</dbReference>
<evidence type="ECO:0000259" key="5">
    <source>
        <dbReference type="PROSITE" id="PS50111"/>
    </source>
</evidence>
<name>A0A3E0UES4_9GAMM</name>
<dbReference type="OrthoDB" id="6363191at2"/>